<feature type="domain" description="HAMP" evidence="13">
    <location>
        <begin position="189"/>
        <end position="242"/>
    </location>
</feature>
<protein>
    <recommendedName>
        <fullName evidence="3">histidine kinase</fullName>
        <ecNumber evidence="3">2.7.13.3</ecNumber>
    </recommendedName>
</protein>
<comment type="caution">
    <text evidence="14">The sequence shown here is derived from an EMBL/GenBank/DDBJ whole genome shotgun (WGS) entry which is preliminary data.</text>
</comment>
<dbReference type="Gene3D" id="6.10.340.10">
    <property type="match status" value="1"/>
</dbReference>
<evidence type="ECO:0000256" key="4">
    <source>
        <dbReference type="ARBA" id="ARBA00022553"/>
    </source>
</evidence>
<dbReference type="AlphaFoldDB" id="A0A0G1DJH3"/>
<dbReference type="FunFam" id="3.30.565.10:FF:000006">
    <property type="entry name" value="Sensor histidine kinase WalK"/>
    <property type="match status" value="1"/>
</dbReference>
<dbReference type="PANTHER" id="PTHR45436:SF5">
    <property type="entry name" value="SENSOR HISTIDINE KINASE TRCS"/>
    <property type="match status" value="1"/>
</dbReference>
<evidence type="ECO:0000256" key="9">
    <source>
        <dbReference type="ARBA" id="ARBA00023012"/>
    </source>
</evidence>
<reference evidence="14 15" key="1">
    <citation type="journal article" date="2015" name="Nature">
        <title>rRNA introns, odd ribosomes, and small enigmatic genomes across a large radiation of phyla.</title>
        <authorList>
            <person name="Brown C.T."/>
            <person name="Hug L.A."/>
            <person name="Thomas B.C."/>
            <person name="Sharon I."/>
            <person name="Castelle C.J."/>
            <person name="Singh A."/>
            <person name="Wilkins M.J."/>
            <person name="Williams K.H."/>
            <person name="Banfield J.F."/>
        </authorList>
    </citation>
    <scope>NUCLEOTIDE SEQUENCE [LARGE SCALE GENOMIC DNA]</scope>
</reference>
<dbReference type="SUPFAM" id="SSF47384">
    <property type="entry name" value="Homodimeric domain of signal transducing histidine kinase"/>
    <property type="match status" value="1"/>
</dbReference>
<evidence type="ECO:0000256" key="6">
    <source>
        <dbReference type="ARBA" id="ARBA00022692"/>
    </source>
</evidence>
<keyword evidence="9" id="KW-0902">Two-component regulatory system</keyword>
<dbReference type="Pfam" id="PF00672">
    <property type="entry name" value="HAMP"/>
    <property type="match status" value="1"/>
</dbReference>
<dbReference type="Pfam" id="PF02518">
    <property type="entry name" value="HATPase_c"/>
    <property type="match status" value="1"/>
</dbReference>
<organism evidence="14 15">
    <name type="scientific">Candidatus Gottesmanbacteria bacterium GW2011_GWA2_43_14</name>
    <dbReference type="NCBI Taxonomy" id="1618443"/>
    <lineage>
        <taxon>Bacteria</taxon>
        <taxon>Candidatus Gottesmaniibacteriota</taxon>
    </lineage>
</organism>
<evidence type="ECO:0000259" key="13">
    <source>
        <dbReference type="PROSITE" id="PS50885"/>
    </source>
</evidence>
<name>A0A0G1DJH3_9BACT</name>
<dbReference type="PROSITE" id="PS50109">
    <property type="entry name" value="HIS_KIN"/>
    <property type="match status" value="1"/>
</dbReference>
<comment type="catalytic activity">
    <reaction evidence="1">
        <text>ATP + protein L-histidine = ADP + protein N-phospho-L-histidine.</text>
        <dbReference type="EC" id="2.7.13.3"/>
    </reaction>
</comment>
<dbReference type="PRINTS" id="PR00344">
    <property type="entry name" value="BCTRLSENSOR"/>
</dbReference>
<dbReference type="InterPro" id="IPR003594">
    <property type="entry name" value="HATPase_dom"/>
</dbReference>
<proteinExistence type="predicted"/>
<dbReference type="PROSITE" id="PS50885">
    <property type="entry name" value="HAMP"/>
    <property type="match status" value="1"/>
</dbReference>
<dbReference type="Gene3D" id="1.10.287.130">
    <property type="match status" value="1"/>
</dbReference>
<dbReference type="Proteomes" id="UP000034894">
    <property type="component" value="Unassembled WGS sequence"/>
</dbReference>
<dbReference type="PANTHER" id="PTHR45436">
    <property type="entry name" value="SENSOR HISTIDINE KINASE YKOH"/>
    <property type="match status" value="1"/>
</dbReference>
<evidence type="ECO:0000256" key="7">
    <source>
        <dbReference type="ARBA" id="ARBA00022777"/>
    </source>
</evidence>
<feature type="transmembrane region" description="Helical" evidence="11">
    <location>
        <begin position="12"/>
        <end position="32"/>
    </location>
</feature>
<evidence type="ECO:0000256" key="8">
    <source>
        <dbReference type="ARBA" id="ARBA00022989"/>
    </source>
</evidence>
<feature type="domain" description="Histidine kinase" evidence="12">
    <location>
        <begin position="250"/>
        <end position="463"/>
    </location>
</feature>
<dbReference type="InterPro" id="IPR050428">
    <property type="entry name" value="TCS_sensor_his_kinase"/>
</dbReference>
<sequence length="463" mass="51602">MNIRSIKFRLTIWYFLAFLLTTTVIFAGFFLLTSQLLYQQTDSSLISHGNKVVEVVSKQGQDSNEVLAQRAFLYEFSEIPGMLVIIMNTRGDIISSSLMNSFDRNTFAAMHRQAINSRKNILTNTRLGSQSIRFYASPVYFEGELSGVVLVGHPIDVIQSSLNKLSLTLIAAFAVMLFPTLLGGYWFSVRALKPVSDISRKLNKISGENLSERINDPGTGDEISELATTFNKLLDRIKLAFKRERQFIADVAHELKTPFATQRTGLEVSLQKERSKAEYKKVIEEAIIDNNRLSNTLQNILDLAWSEASQAKADNNKVNLSSLLSELGEIAVKLAQAKSIRVNLDFQPDVFVYGKEDKLGRAILNCLDNAVKYSKEKGHIDIKLKTHGNIAILTISDRGLGIAKEDLPYIFERFYRGAKTQNISGSGLGLAISKSIIDIYKGTITVKSIFNKGTTITITLPLV</sequence>
<evidence type="ECO:0000313" key="15">
    <source>
        <dbReference type="Proteomes" id="UP000034894"/>
    </source>
</evidence>
<evidence type="ECO:0000313" key="14">
    <source>
        <dbReference type="EMBL" id="KKS98010.1"/>
    </source>
</evidence>
<dbReference type="InterPro" id="IPR003661">
    <property type="entry name" value="HisK_dim/P_dom"/>
</dbReference>
<dbReference type="InterPro" id="IPR003660">
    <property type="entry name" value="HAMP_dom"/>
</dbReference>
<dbReference type="CDD" id="cd00082">
    <property type="entry name" value="HisKA"/>
    <property type="match status" value="1"/>
</dbReference>
<gene>
    <name evidence="14" type="ORF">UV73_C0004G0152</name>
</gene>
<dbReference type="Gene3D" id="3.30.565.10">
    <property type="entry name" value="Histidine kinase-like ATPase, C-terminal domain"/>
    <property type="match status" value="1"/>
</dbReference>
<evidence type="ECO:0000256" key="5">
    <source>
        <dbReference type="ARBA" id="ARBA00022679"/>
    </source>
</evidence>
<keyword evidence="4" id="KW-0597">Phosphoprotein</keyword>
<keyword evidence="7 14" id="KW-0418">Kinase</keyword>
<keyword evidence="10 11" id="KW-0472">Membrane</keyword>
<evidence type="ECO:0000256" key="11">
    <source>
        <dbReference type="SAM" id="Phobius"/>
    </source>
</evidence>
<dbReference type="SMART" id="SM00387">
    <property type="entry name" value="HATPase_c"/>
    <property type="match status" value="1"/>
</dbReference>
<dbReference type="SUPFAM" id="SSF158472">
    <property type="entry name" value="HAMP domain-like"/>
    <property type="match status" value="1"/>
</dbReference>
<dbReference type="GO" id="GO:0005886">
    <property type="term" value="C:plasma membrane"/>
    <property type="evidence" value="ECO:0007669"/>
    <property type="project" value="TreeGrafter"/>
</dbReference>
<dbReference type="InterPro" id="IPR005467">
    <property type="entry name" value="His_kinase_dom"/>
</dbReference>
<dbReference type="InterPro" id="IPR004358">
    <property type="entry name" value="Sig_transdc_His_kin-like_C"/>
</dbReference>
<dbReference type="SMART" id="SM00388">
    <property type="entry name" value="HisKA"/>
    <property type="match status" value="1"/>
</dbReference>
<comment type="subcellular location">
    <subcellularLocation>
        <location evidence="2">Membrane</location>
    </subcellularLocation>
</comment>
<evidence type="ECO:0000256" key="1">
    <source>
        <dbReference type="ARBA" id="ARBA00000085"/>
    </source>
</evidence>
<accession>A0A0G1DJH3</accession>
<evidence type="ECO:0000259" key="12">
    <source>
        <dbReference type="PROSITE" id="PS50109"/>
    </source>
</evidence>
<evidence type="ECO:0000256" key="10">
    <source>
        <dbReference type="ARBA" id="ARBA00023136"/>
    </source>
</evidence>
<dbReference type="InterPro" id="IPR036097">
    <property type="entry name" value="HisK_dim/P_sf"/>
</dbReference>
<evidence type="ECO:0000256" key="2">
    <source>
        <dbReference type="ARBA" id="ARBA00004370"/>
    </source>
</evidence>
<dbReference type="CDD" id="cd06225">
    <property type="entry name" value="HAMP"/>
    <property type="match status" value="1"/>
</dbReference>
<dbReference type="CDD" id="cd00075">
    <property type="entry name" value="HATPase"/>
    <property type="match status" value="1"/>
</dbReference>
<evidence type="ECO:0000256" key="3">
    <source>
        <dbReference type="ARBA" id="ARBA00012438"/>
    </source>
</evidence>
<dbReference type="SUPFAM" id="SSF55874">
    <property type="entry name" value="ATPase domain of HSP90 chaperone/DNA topoisomerase II/histidine kinase"/>
    <property type="match status" value="1"/>
</dbReference>
<keyword evidence="5 14" id="KW-0808">Transferase</keyword>
<dbReference type="Pfam" id="PF00512">
    <property type="entry name" value="HisKA"/>
    <property type="match status" value="1"/>
</dbReference>
<keyword evidence="6 11" id="KW-0812">Transmembrane</keyword>
<dbReference type="EMBL" id="LCFP01000004">
    <property type="protein sequence ID" value="KKS98010.1"/>
    <property type="molecule type" value="Genomic_DNA"/>
</dbReference>
<dbReference type="GO" id="GO:0000155">
    <property type="term" value="F:phosphorelay sensor kinase activity"/>
    <property type="evidence" value="ECO:0007669"/>
    <property type="project" value="InterPro"/>
</dbReference>
<dbReference type="InterPro" id="IPR036890">
    <property type="entry name" value="HATPase_C_sf"/>
</dbReference>
<feature type="transmembrane region" description="Helical" evidence="11">
    <location>
        <begin position="165"/>
        <end position="187"/>
    </location>
</feature>
<keyword evidence="8 11" id="KW-1133">Transmembrane helix</keyword>
<dbReference type="STRING" id="1618443.UV73_C0004G0152"/>
<dbReference type="SMART" id="SM00304">
    <property type="entry name" value="HAMP"/>
    <property type="match status" value="1"/>
</dbReference>
<dbReference type="EC" id="2.7.13.3" evidence="3"/>